<dbReference type="Pfam" id="PF00006">
    <property type="entry name" value="ATP-synt_ab"/>
    <property type="match status" value="1"/>
</dbReference>
<dbReference type="GO" id="GO:0005524">
    <property type="term" value="F:ATP binding"/>
    <property type="evidence" value="ECO:0007669"/>
    <property type="project" value="InterPro"/>
</dbReference>
<dbReference type="EMBL" id="CAJNNV010028261">
    <property type="protein sequence ID" value="CAE8623900.1"/>
    <property type="molecule type" value="Genomic_DNA"/>
</dbReference>
<evidence type="ECO:0000313" key="6">
    <source>
        <dbReference type="Proteomes" id="UP000626109"/>
    </source>
</evidence>
<dbReference type="InterPro" id="IPR005294">
    <property type="entry name" value="ATP_synth_F1_asu"/>
</dbReference>
<dbReference type="OrthoDB" id="30023at2759"/>
<feature type="signal peptide" evidence="2">
    <location>
        <begin position="1"/>
        <end position="19"/>
    </location>
</feature>
<dbReference type="SUPFAM" id="SSF52540">
    <property type="entry name" value="P-loop containing nucleoside triphosphate hydrolases"/>
    <property type="match status" value="1"/>
</dbReference>
<organism evidence="5 6">
    <name type="scientific">Polarella glacialis</name>
    <name type="common">Dinoflagellate</name>
    <dbReference type="NCBI Taxonomy" id="89957"/>
    <lineage>
        <taxon>Eukaryota</taxon>
        <taxon>Sar</taxon>
        <taxon>Alveolata</taxon>
        <taxon>Dinophyceae</taxon>
        <taxon>Suessiales</taxon>
        <taxon>Suessiaceae</taxon>
        <taxon>Polarella</taxon>
    </lineage>
</organism>
<dbReference type="GO" id="GO:0046933">
    <property type="term" value="F:proton-transporting ATP synthase activity, rotational mechanism"/>
    <property type="evidence" value="ECO:0007669"/>
    <property type="project" value="InterPro"/>
</dbReference>
<evidence type="ECO:0000256" key="1">
    <source>
        <dbReference type="ARBA" id="ARBA00008936"/>
    </source>
</evidence>
<keyword evidence="7" id="KW-1185">Reference proteome</keyword>
<dbReference type="EMBL" id="CAJNNW010036332">
    <property type="protein sequence ID" value="CAE8733413.1"/>
    <property type="molecule type" value="Genomic_DNA"/>
</dbReference>
<dbReference type="InterPro" id="IPR000194">
    <property type="entry name" value="ATPase_F1/V1/A1_a/bsu_nucl-bd"/>
</dbReference>
<name>A0A813LMA1_POLGL</name>
<sequence length="800" mass="86222">MALPSMAFAAAWPVSPCVACGGTPYGQGSRATASATAAAALKGRSKACLSGRGLRLLRRAVNPQSVAAQTSFAGTSPATSSFSSRWALGSTLLLAALRSGHRRSTGGPSRLSRRAEMAEAATAVAPPEGTPPAAGSQWARVAKRVRDVVITVTNPLGEEMNDRLPAIGDTVRFSRGAVGHVIAVSDLCFAAALSGDPDLVEEGDSYTIMPKMMRPTIRRPEELGRVQLVDVRGRELGAESSQRPELTEEESVPWFNEIVGIVRRQRIDAPLHAGVMGLDAFVPIGRGQSMLLRLPPGITSKQLRQYMAHIITAQGDSDVRCMVAAASPEEAQLMRELVGEAEAGKRVTIVANRVDEARPGEAVLAMNAACALAEDCRDDGGNALLLLDLEPMYKVWSILAEVSAAENLTERANKDQNEEIDKLSEDLGVELWKYVAKKNAVTARRRTFLGCFLQRAGRMADARGGGSLTLLGFARPRDSSTLGRLELEAKLKNLQSMNLDEAVRAKAVEKIQSQIAALPEDGVSGVPDDFVEEAKAVTDGHVVFSDASVGPDGQLRWCVDLKESVARGITANSVQNRCLDLLRSLRLKAYLMMAENEGQVMEDRGAPGEKGTKLDCSPLMALMHQPVGDVLSVKDEAALLLLALENAIRALDARPLAEAALGLLERARIRPESDQATKRRVSQVRRWAEANYSEDVQLQSLAEKEIEELADALELRPLERKRLLAAVGENAEASDVPVAPGVLMLIEESAFRYAQLRADLDAIREDLPDNLTDAGFEDEALLELFSAFRARIRSKLAAPN</sequence>
<comment type="caution">
    <text evidence="5">The sequence shown here is derived from an EMBL/GenBank/DDBJ whole genome shotgun (WGS) entry which is preliminary data.</text>
</comment>
<evidence type="ECO:0000259" key="3">
    <source>
        <dbReference type="Pfam" id="PF00006"/>
    </source>
</evidence>
<dbReference type="GO" id="GO:0043531">
    <property type="term" value="F:ADP binding"/>
    <property type="evidence" value="ECO:0007669"/>
    <property type="project" value="TreeGrafter"/>
</dbReference>
<evidence type="ECO:0000313" key="4">
    <source>
        <dbReference type="EMBL" id="CAE8623900.1"/>
    </source>
</evidence>
<proteinExistence type="inferred from homology"/>
<dbReference type="InterPro" id="IPR027417">
    <property type="entry name" value="P-loop_NTPase"/>
</dbReference>
<dbReference type="PANTHER" id="PTHR48082">
    <property type="entry name" value="ATP SYNTHASE SUBUNIT ALPHA, MITOCHONDRIAL"/>
    <property type="match status" value="1"/>
</dbReference>
<dbReference type="AlphaFoldDB" id="A0A813LMA1"/>
<feature type="chain" id="PRO_5035596703" description="ATPase F1/V1/A1 complex alpha/beta subunit nucleotide-binding domain-containing protein" evidence="2">
    <location>
        <begin position="20"/>
        <end position="800"/>
    </location>
</feature>
<protein>
    <recommendedName>
        <fullName evidence="3">ATPase F1/V1/A1 complex alpha/beta subunit nucleotide-binding domain-containing protein</fullName>
    </recommendedName>
</protein>
<evidence type="ECO:0000313" key="5">
    <source>
        <dbReference type="EMBL" id="CAE8733413.1"/>
    </source>
</evidence>
<dbReference type="Proteomes" id="UP000654075">
    <property type="component" value="Unassembled WGS sequence"/>
</dbReference>
<evidence type="ECO:0000313" key="7">
    <source>
        <dbReference type="Proteomes" id="UP000654075"/>
    </source>
</evidence>
<dbReference type="Proteomes" id="UP000626109">
    <property type="component" value="Unassembled WGS sequence"/>
</dbReference>
<accession>A0A813LMA1</accession>
<feature type="domain" description="ATPase F1/V1/A1 complex alpha/beta subunit nucleotide-binding" evidence="3">
    <location>
        <begin position="274"/>
        <end position="405"/>
    </location>
</feature>
<keyword evidence="2" id="KW-0732">Signal</keyword>
<evidence type="ECO:0000256" key="2">
    <source>
        <dbReference type="SAM" id="SignalP"/>
    </source>
</evidence>
<gene>
    <name evidence="4" type="ORF">PGLA1383_LOCUS41104</name>
    <name evidence="5" type="ORF">PGLA2088_LOCUS46826</name>
</gene>
<reference evidence="5" key="1">
    <citation type="submission" date="2021-02" db="EMBL/GenBank/DDBJ databases">
        <authorList>
            <person name="Dougan E. K."/>
            <person name="Rhodes N."/>
            <person name="Thang M."/>
            <person name="Chan C."/>
        </authorList>
    </citation>
    <scope>NUCLEOTIDE SEQUENCE</scope>
</reference>
<dbReference type="GO" id="GO:0045259">
    <property type="term" value="C:proton-transporting ATP synthase complex"/>
    <property type="evidence" value="ECO:0007669"/>
    <property type="project" value="InterPro"/>
</dbReference>
<dbReference type="Gene3D" id="3.40.50.300">
    <property type="entry name" value="P-loop containing nucleotide triphosphate hydrolases"/>
    <property type="match status" value="1"/>
</dbReference>
<dbReference type="PANTHER" id="PTHR48082:SF2">
    <property type="entry name" value="ATP SYNTHASE SUBUNIT ALPHA, MITOCHONDRIAL"/>
    <property type="match status" value="1"/>
</dbReference>
<comment type="similarity">
    <text evidence="1">Belongs to the ATPase alpha/beta chains family.</text>
</comment>